<dbReference type="Proteomes" id="UP001372526">
    <property type="component" value="Unassembled WGS sequence"/>
</dbReference>
<dbReference type="EMBL" id="JBAWSX010000004">
    <property type="protein sequence ID" value="MEI4801712.1"/>
    <property type="molecule type" value="Genomic_DNA"/>
</dbReference>
<accession>A0ABU8FGA5</accession>
<evidence type="ECO:0000313" key="1">
    <source>
        <dbReference type="EMBL" id="MEI4801712.1"/>
    </source>
</evidence>
<keyword evidence="2" id="KW-1185">Reference proteome</keyword>
<dbReference type="RefSeq" id="WP_336472360.1">
    <property type="nucleotide sequence ID" value="NZ_JBAWSX010000004.1"/>
</dbReference>
<reference evidence="1 2" key="1">
    <citation type="submission" date="2024-01" db="EMBL/GenBank/DDBJ databases">
        <title>Seven novel Bacillus-like species.</title>
        <authorList>
            <person name="Liu G."/>
        </authorList>
    </citation>
    <scope>NUCLEOTIDE SEQUENCE [LARGE SCALE GENOMIC DNA]</scope>
    <source>
        <strain evidence="1 2">FJAT-51639</strain>
    </source>
</reference>
<comment type="caution">
    <text evidence="1">The sequence shown here is derived from an EMBL/GenBank/DDBJ whole genome shotgun (WGS) entry which is preliminary data.</text>
</comment>
<sequence>MLINRVKEVISERMSIHPNYSFGIEHCWNKLINLLSEDTQKTIEVLKELDEEQVLYVSEVFEDIAYKLQSQDYINELEKLEKKFPNLNLASFVETAKDFMN</sequence>
<protein>
    <submittedName>
        <fullName evidence="1">Uncharacterized protein</fullName>
    </submittedName>
</protein>
<organism evidence="1 2">
    <name type="scientific">Bacillus bruguierae</name>
    <dbReference type="NCBI Taxonomy" id="3127667"/>
    <lineage>
        <taxon>Bacteria</taxon>
        <taxon>Bacillati</taxon>
        <taxon>Bacillota</taxon>
        <taxon>Bacilli</taxon>
        <taxon>Bacillales</taxon>
        <taxon>Bacillaceae</taxon>
        <taxon>Bacillus</taxon>
    </lineage>
</organism>
<proteinExistence type="predicted"/>
<name>A0ABU8FGA5_9BACI</name>
<evidence type="ECO:0000313" key="2">
    <source>
        <dbReference type="Proteomes" id="UP001372526"/>
    </source>
</evidence>
<gene>
    <name evidence="1" type="ORF">WAZ07_10290</name>
</gene>